<evidence type="ECO:0000313" key="1">
    <source>
        <dbReference type="EMBL" id="MBL6082642.1"/>
    </source>
</evidence>
<comment type="caution">
    <text evidence="1">The sequence shown here is derived from an EMBL/GenBank/DDBJ whole genome shotgun (WGS) entry which is preliminary data.</text>
</comment>
<dbReference type="Proteomes" id="UP000660885">
    <property type="component" value="Unassembled WGS sequence"/>
</dbReference>
<sequence length="75" mass="8162">MAIGRELDERGLTKPVEIGAALGLPPAEAAKLLTRHQWRKDDVEQLEAAAARLGLLEDDGCHSSFTPCRVRISNP</sequence>
<organism evidence="1 2">
    <name type="scientific">Belnapia arida</name>
    <dbReference type="NCBI Taxonomy" id="2804533"/>
    <lineage>
        <taxon>Bacteria</taxon>
        <taxon>Pseudomonadati</taxon>
        <taxon>Pseudomonadota</taxon>
        <taxon>Alphaproteobacteria</taxon>
        <taxon>Acetobacterales</taxon>
        <taxon>Roseomonadaceae</taxon>
        <taxon>Belnapia</taxon>
    </lineage>
</organism>
<proteinExistence type="predicted"/>
<name>A0ABS1UG09_9PROT</name>
<protein>
    <submittedName>
        <fullName evidence="1">Uncharacterized protein</fullName>
    </submittedName>
</protein>
<keyword evidence="2" id="KW-1185">Reference proteome</keyword>
<dbReference type="EMBL" id="JAETWB010000092">
    <property type="protein sequence ID" value="MBL6082642.1"/>
    <property type="molecule type" value="Genomic_DNA"/>
</dbReference>
<reference evidence="1 2" key="1">
    <citation type="submission" date="2021-01" db="EMBL/GenBank/DDBJ databases">
        <title>Belnapia mucosa sp. nov. and Belnapia arida sp. nov., isolated from the Tabernas Desert (Almeria, Spain).</title>
        <authorList>
            <person name="Molina-Menor E."/>
            <person name="Vidal-Verdu A."/>
            <person name="Calonge A."/>
            <person name="Satari L."/>
            <person name="Pereto J."/>
            <person name="Porcar M."/>
        </authorList>
    </citation>
    <scope>NUCLEOTIDE SEQUENCE [LARGE SCALE GENOMIC DNA]</scope>
    <source>
        <strain evidence="1 2">T18</strain>
    </source>
</reference>
<gene>
    <name evidence="1" type="ORF">JMJ56_32270</name>
</gene>
<evidence type="ECO:0000313" key="2">
    <source>
        <dbReference type="Proteomes" id="UP000660885"/>
    </source>
</evidence>
<accession>A0ABS1UG09</accession>